<evidence type="ECO:0000313" key="2">
    <source>
        <dbReference type="EMBL" id="QHT80536.1"/>
    </source>
</evidence>
<dbReference type="GO" id="GO:0005739">
    <property type="term" value="C:mitochondrion"/>
    <property type="evidence" value="ECO:0007669"/>
    <property type="project" value="TreeGrafter"/>
</dbReference>
<dbReference type="InterPro" id="IPR002624">
    <property type="entry name" value="DCK/DGK"/>
</dbReference>
<dbReference type="GO" id="GO:0019136">
    <property type="term" value="F:deoxynucleoside kinase activity"/>
    <property type="evidence" value="ECO:0007669"/>
    <property type="project" value="InterPro"/>
</dbReference>
<sequence>MYRPRVISLEGNIGAGKSTLLETMKEKFKDRKDVIFVEEPVGIWESIQQDGLNMLQLFYKDNTRYAFAFQILACTTRLRAIKEALKRAEQSPVKIKTIIIERSLDADRHIFAKALFESKQMESCEYEIYTRLSDDILRDYSVDGIIWLNTPPDECKKRIIKRARIGEEDISLEYLQTCHENHIKWLGEDIGFVHVIESELMWDPLLSYLGLQ</sequence>
<dbReference type="InterPro" id="IPR027417">
    <property type="entry name" value="P-loop_NTPase"/>
</dbReference>
<name>A0A6C0HK91_9ZZZZ</name>
<proteinExistence type="predicted"/>
<dbReference type="Pfam" id="PF01712">
    <property type="entry name" value="dNK"/>
    <property type="match status" value="1"/>
</dbReference>
<dbReference type="Gene3D" id="3.40.50.300">
    <property type="entry name" value="P-loop containing nucleotide triphosphate hydrolases"/>
    <property type="match status" value="1"/>
</dbReference>
<dbReference type="PANTHER" id="PTHR10513:SF35">
    <property type="entry name" value="DEOXYADENOSINE KINASE"/>
    <property type="match status" value="1"/>
</dbReference>
<dbReference type="SUPFAM" id="SSF52540">
    <property type="entry name" value="P-loop containing nucleoside triphosphate hydrolases"/>
    <property type="match status" value="1"/>
</dbReference>
<feature type="domain" description="Deoxynucleoside kinase" evidence="1">
    <location>
        <begin position="7"/>
        <end position="188"/>
    </location>
</feature>
<dbReference type="InterPro" id="IPR050566">
    <property type="entry name" value="Deoxyribonucleoside_kinase"/>
</dbReference>
<dbReference type="EMBL" id="MN739971">
    <property type="protein sequence ID" value="QHT80536.1"/>
    <property type="molecule type" value="Genomic_DNA"/>
</dbReference>
<organism evidence="2">
    <name type="scientific">viral metagenome</name>
    <dbReference type="NCBI Taxonomy" id="1070528"/>
    <lineage>
        <taxon>unclassified sequences</taxon>
        <taxon>metagenomes</taxon>
        <taxon>organismal metagenomes</taxon>
    </lineage>
</organism>
<reference evidence="2" key="1">
    <citation type="journal article" date="2020" name="Nature">
        <title>Giant virus diversity and host interactions through global metagenomics.</title>
        <authorList>
            <person name="Schulz F."/>
            <person name="Roux S."/>
            <person name="Paez-Espino D."/>
            <person name="Jungbluth S."/>
            <person name="Walsh D.A."/>
            <person name="Denef V.J."/>
            <person name="McMahon K.D."/>
            <person name="Konstantinidis K.T."/>
            <person name="Eloe-Fadrosh E.A."/>
            <person name="Kyrpides N.C."/>
            <person name="Woyke T."/>
        </authorList>
    </citation>
    <scope>NUCLEOTIDE SEQUENCE</scope>
    <source>
        <strain evidence="2">GVMAG-M-3300023184-120</strain>
    </source>
</reference>
<protein>
    <recommendedName>
        <fullName evidence="1">Deoxynucleoside kinase domain-containing protein</fullName>
    </recommendedName>
</protein>
<dbReference type="AlphaFoldDB" id="A0A6C0HK91"/>
<dbReference type="InterPro" id="IPR031314">
    <property type="entry name" value="DNK_dom"/>
</dbReference>
<dbReference type="GO" id="GO:0005524">
    <property type="term" value="F:ATP binding"/>
    <property type="evidence" value="ECO:0007669"/>
    <property type="project" value="InterPro"/>
</dbReference>
<accession>A0A6C0HK91</accession>
<dbReference type="CDD" id="cd01673">
    <property type="entry name" value="dNK"/>
    <property type="match status" value="1"/>
</dbReference>
<dbReference type="PANTHER" id="PTHR10513">
    <property type="entry name" value="DEOXYNUCLEOSIDE KINASE"/>
    <property type="match status" value="1"/>
</dbReference>
<evidence type="ECO:0000259" key="1">
    <source>
        <dbReference type="Pfam" id="PF01712"/>
    </source>
</evidence>
<dbReference type="PIRSF" id="PIRSF000705">
    <property type="entry name" value="DNK"/>
    <property type="match status" value="1"/>
</dbReference>